<dbReference type="Pfam" id="PF00144">
    <property type="entry name" value="Beta-lactamase"/>
    <property type="match status" value="1"/>
</dbReference>
<dbReference type="EC" id="3.1.1.103" evidence="2"/>
<protein>
    <submittedName>
        <fullName evidence="2">Serine hydrolase domain-containing protein</fullName>
        <ecNumber evidence="2">3.1.1.103</ecNumber>
    </submittedName>
</protein>
<keyword evidence="2" id="KW-0378">Hydrolase</keyword>
<dbReference type="Gene3D" id="3.40.710.10">
    <property type="entry name" value="DD-peptidase/beta-lactamase superfamily"/>
    <property type="match status" value="1"/>
</dbReference>
<comment type="caution">
    <text evidence="2">The sequence shown here is derived from an EMBL/GenBank/DDBJ whole genome shotgun (WGS) entry which is preliminary data.</text>
</comment>
<proteinExistence type="predicted"/>
<keyword evidence="3" id="KW-1185">Reference proteome</keyword>
<name>A0ABU5EIB5_9FLAO</name>
<dbReference type="RefSeq" id="WP_320554219.1">
    <property type="nucleotide sequence ID" value="NZ_JAXDAE010000001.1"/>
</dbReference>
<sequence length="384" mass="43429">MVKIKYLFCFVLFTIYFSCKDSKASSTLSEDKSEILQTIIDSIYKHNRDTVGLLVHVESPKHGISWSGAAGYSDKDKSKLQPDHPFLIASNTKTYVSAAILRLVEQSKLDLNQAIDTLIFDKTKALLRNDGYKTDLIKVVNLLNHTSGIHDYAVTDDYMNMLSKNPSHRFTRDEQIKLATALGEPLGDPGEVFSYADVNYLLLTEIIERITQKPFYTSIRELLKYKTLGLDRTWFSSLEDYPEETLPLAYQYSTSEGLDSYVLDHSADLYGGGGIASTSRDLAVFFYSLFNHKIFDEPSTLDLIYTKADPVQPMEGEYFLGLTPIEVNGVKGFGHNGYWGTVVSYFPDLDTSIAIAVLERDHRVIRQNLNEAIVQVLKKYNKTQ</sequence>
<dbReference type="InterPro" id="IPR001466">
    <property type="entry name" value="Beta-lactam-related"/>
</dbReference>
<organism evidence="2 3">
    <name type="scientific">Winogradskyella aquimaris</name>
    <dbReference type="NCBI Taxonomy" id="864074"/>
    <lineage>
        <taxon>Bacteria</taxon>
        <taxon>Pseudomonadati</taxon>
        <taxon>Bacteroidota</taxon>
        <taxon>Flavobacteriia</taxon>
        <taxon>Flavobacteriales</taxon>
        <taxon>Flavobacteriaceae</taxon>
        <taxon>Winogradskyella</taxon>
    </lineage>
</organism>
<evidence type="ECO:0000313" key="3">
    <source>
        <dbReference type="Proteomes" id="UP001285855"/>
    </source>
</evidence>
<feature type="domain" description="Beta-lactamase-related" evidence="1">
    <location>
        <begin position="66"/>
        <end position="357"/>
    </location>
</feature>
<dbReference type="InterPro" id="IPR012338">
    <property type="entry name" value="Beta-lactam/transpept-like"/>
</dbReference>
<accession>A0ABU5EIB5</accession>
<evidence type="ECO:0000259" key="1">
    <source>
        <dbReference type="Pfam" id="PF00144"/>
    </source>
</evidence>
<gene>
    <name evidence="2" type="ORF">SNF14_00665</name>
</gene>
<dbReference type="GO" id="GO:0016787">
    <property type="term" value="F:hydrolase activity"/>
    <property type="evidence" value="ECO:0007669"/>
    <property type="project" value="UniProtKB-KW"/>
</dbReference>
<dbReference type="InterPro" id="IPR050491">
    <property type="entry name" value="AmpC-like"/>
</dbReference>
<dbReference type="PANTHER" id="PTHR46825:SF7">
    <property type="entry name" value="D-ALANYL-D-ALANINE CARBOXYPEPTIDASE"/>
    <property type="match status" value="1"/>
</dbReference>
<dbReference type="PANTHER" id="PTHR46825">
    <property type="entry name" value="D-ALANYL-D-ALANINE-CARBOXYPEPTIDASE/ENDOPEPTIDASE AMPH"/>
    <property type="match status" value="1"/>
</dbReference>
<dbReference type="Proteomes" id="UP001285855">
    <property type="component" value="Unassembled WGS sequence"/>
</dbReference>
<dbReference type="SUPFAM" id="SSF56601">
    <property type="entry name" value="beta-lactamase/transpeptidase-like"/>
    <property type="match status" value="1"/>
</dbReference>
<reference evidence="2 3" key="1">
    <citation type="submission" date="2023-11" db="EMBL/GenBank/DDBJ databases">
        <title>Winogradskyella pelagius sp. nov., isolated from coastal sediment.</title>
        <authorList>
            <person name="Li F."/>
        </authorList>
    </citation>
    <scope>NUCLEOTIDE SEQUENCE [LARGE SCALE GENOMIC DNA]</scope>
    <source>
        <strain evidence="2 3">KCTC 23502</strain>
    </source>
</reference>
<dbReference type="EMBL" id="JAXDAE010000001">
    <property type="protein sequence ID" value="MDY2585833.1"/>
    <property type="molecule type" value="Genomic_DNA"/>
</dbReference>
<evidence type="ECO:0000313" key="2">
    <source>
        <dbReference type="EMBL" id="MDY2585833.1"/>
    </source>
</evidence>